<comment type="caution">
    <text evidence="2">The sequence shown here is derived from an EMBL/GenBank/DDBJ whole genome shotgun (WGS) entry which is preliminary data.</text>
</comment>
<dbReference type="Pfam" id="PF00198">
    <property type="entry name" value="2-oxoacid_dh"/>
    <property type="match status" value="1"/>
</dbReference>
<dbReference type="EMBL" id="VGIR01000004">
    <property type="protein sequence ID" value="MBM3330489.1"/>
    <property type="molecule type" value="Genomic_DNA"/>
</dbReference>
<dbReference type="InterPro" id="IPR001078">
    <property type="entry name" value="2-oxoacid_DH_actylTfrase"/>
</dbReference>
<organism evidence="2 3">
    <name type="scientific">candidate division WOR-3 bacterium</name>
    <dbReference type="NCBI Taxonomy" id="2052148"/>
    <lineage>
        <taxon>Bacteria</taxon>
        <taxon>Bacteria division WOR-3</taxon>
    </lineage>
</organism>
<protein>
    <submittedName>
        <fullName evidence="2">Dehydrogenase</fullName>
    </submittedName>
</protein>
<proteinExistence type="predicted"/>
<evidence type="ECO:0000259" key="1">
    <source>
        <dbReference type="Pfam" id="PF00198"/>
    </source>
</evidence>
<feature type="domain" description="2-oxoacid dehydrogenase acyltransferase catalytic" evidence="1">
    <location>
        <begin position="211"/>
        <end position="295"/>
    </location>
</feature>
<reference evidence="2" key="1">
    <citation type="submission" date="2019-03" db="EMBL/GenBank/DDBJ databases">
        <title>Lake Tanganyika Metagenome-Assembled Genomes (MAGs).</title>
        <authorList>
            <person name="Tran P."/>
        </authorList>
    </citation>
    <scope>NUCLEOTIDE SEQUENCE</scope>
    <source>
        <strain evidence="2">K_DeepCast_150m_m2_040</strain>
    </source>
</reference>
<dbReference type="SUPFAM" id="SSF52777">
    <property type="entry name" value="CoA-dependent acyltransferases"/>
    <property type="match status" value="1"/>
</dbReference>
<dbReference type="GO" id="GO:0016746">
    <property type="term" value="F:acyltransferase activity"/>
    <property type="evidence" value="ECO:0007669"/>
    <property type="project" value="InterPro"/>
</dbReference>
<name>A0A937XFI5_UNCW3</name>
<dbReference type="InterPro" id="IPR023213">
    <property type="entry name" value="CAT-like_dom_sf"/>
</dbReference>
<evidence type="ECO:0000313" key="3">
    <source>
        <dbReference type="Proteomes" id="UP000779900"/>
    </source>
</evidence>
<accession>A0A937XFI5</accession>
<evidence type="ECO:0000313" key="2">
    <source>
        <dbReference type="EMBL" id="MBM3330489.1"/>
    </source>
</evidence>
<dbReference type="AlphaFoldDB" id="A0A937XFI5"/>
<dbReference type="Gene3D" id="3.30.559.10">
    <property type="entry name" value="Chloramphenicol acetyltransferase-like domain"/>
    <property type="match status" value="1"/>
</dbReference>
<dbReference type="Proteomes" id="UP000779900">
    <property type="component" value="Unassembled WGS sequence"/>
</dbReference>
<sequence length="320" mass="35671">MQSSAVWNSGRRGLRRKHLGSFRAPEGRGGSVGLTETGSERFRAVPFPIQRRLVVDAGRHARRMSLVHGLLEFDITLVRRRLQAERERTGERPSLTAYMAACLGRAVAADRSVQAYRDWRNRLVIFDDVDIALMVEMRTAAGSFPVVHVVRAADKRSLRQIDAEIRELRTGRQDHIGLGYGRGARLFARLPRFVRDLVYRYYKAEPCRWKQQGGTVGLTAVGMLGQGGGWGIHCSNSNLSVCTGGITERPVYIDNVLTRREFLCVTVAFNHDIVDGGPAARFVTLFRRLVETAALLSPEAEAPIHDRAARHELAVTVQSA</sequence>
<gene>
    <name evidence="2" type="ORF">FJY68_01400</name>
</gene>